<name>A0A1G5ZGY0_9BACT</name>
<dbReference type="OrthoDB" id="9773828at2"/>
<dbReference type="STRING" id="279824.SAMN03080617_03785"/>
<dbReference type="InterPro" id="IPR053135">
    <property type="entry name" value="AKR2_Oxidoreductase"/>
</dbReference>
<gene>
    <name evidence="2" type="ORF">SAMN03080617_03785</name>
</gene>
<dbReference type="AlphaFoldDB" id="A0A1G5ZGY0"/>
<dbReference type="EMBL" id="FMXE01000036">
    <property type="protein sequence ID" value="SDA93750.1"/>
    <property type="molecule type" value="Genomic_DNA"/>
</dbReference>
<dbReference type="InterPro" id="IPR023210">
    <property type="entry name" value="NADP_OxRdtase_dom"/>
</dbReference>
<dbReference type="PANTHER" id="PTHR43312:SF1">
    <property type="entry name" value="NADP-DEPENDENT OXIDOREDUCTASE DOMAIN-CONTAINING PROTEIN"/>
    <property type="match status" value="1"/>
</dbReference>
<protein>
    <submittedName>
        <fullName evidence="2">Predicted oxidoreductase</fullName>
    </submittedName>
</protein>
<proteinExistence type="predicted"/>
<dbReference type="PANTHER" id="PTHR43312">
    <property type="entry name" value="D-THREO-ALDOSE 1-DEHYDROGENASE"/>
    <property type="match status" value="1"/>
</dbReference>
<dbReference type="RefSeq" id="WP_092733601.1">
    <property type="nucleotide sequence ID" value="NZ_FMXE01000036.1"/>
</dbReference>
<dbReference type="Gene3D" id="3.20.20.100">
    <property type="entry name" value="NADP-dependent oxidoreductase domain"/>
    <property type="match status" value="1"/>
</dbReference>
<dbReference type="Pfam" id="PF00248">
    <property type="entry name" value="Aldo_ket_red"/>
    <property type="match status" value="1"/>
</dbReference>
<dbReference type="Proteomes" id="UP000198756">
    <property type="component" value="Unassembled WGS sequence"/>
</dbReference>
<evidence type="ECO:0000259" key="1">
    <source>
        <dbReference type="Pfam" id="PF00248"/>
    </source>
</evidence>
<evidence type="ECO:0000313" key="2">
    <source>
        <dbReference type="EMBL" id="SDA93750.1"/>
    </source>
</evidence>
<dbReference type="InterPro" id="IPR036812">
    <property type="entry name" value="NAD(P)_OxRdtase_dom_sf"/>
</dbReference>
<accession>A0A1G5ZGY0</accession>
<sequence length="328" mass="36811">MNYRKLGKTGWKVSEIGLGTWQVGGGWGKPFDPRRAEEILHTAFDKGINFVDTADVYDGGLSEAAVGRAIRDRSEKIFVATKCGRRIQPHTHEGYTTERLRKYVEDSLKNMGLDQLDLIQLHCPPGPVYEREEIFRLFEDLKAEGKIAAMGVSVERINEGMTAMKYDIVSTVQIIFNLFRQRPAELFFNYAAANDIGLIVRVPLASGLLSGKITPETKFEKDDHRNFNREGKAFDKGETFSGVPLEKAFPALEELKNDFAKNLDLASQAIRWILMHKQVGTVIPGASCVDQVEKNISAAGLPSLTPDQMESAAKVYEKYIKSEVHQQW</sequence>
<reference evidence="3" key="1">
    <citation type="submission" date="2016-10" db="EMBL/GenBank/DDBJ databases">
        <authorList>
            <person name="Varghese N."/>
            <person name="Submissions S."/>
        </authorList>
    </citation>
    <scope>NUCLEOTIDE SEQUENCE [LARGE SCALE GENOMIC DNA]</scope>
    <source>
        <strain evidence="3">DSM 22703</strain>
    </source>
</reference>
<keyword evidence="3" id="KW-1185">Reference proteome</keyword>
<evidence type="ECO:0000313" key="3">
    <source>
        <dbReference type="Proteomes" id="UP000198756"/>
    </source>
</evidence>
<dbReference type="SUPFAM" id="SSF51430">
    <property type="entry name" value="NAD(P)-linked oxidoreductase"/>
    <property type="match status" value="1"/>
</dbReference>
<organism evidence="2 3">
    <name type="scientific">Algoriphagus alkaliphilus</name>
    <dbReference type="NCBI Taxonomy" id="279824"/>
    <lineage>
        <taxon>Bacteria</taxon>
        <taxon>Pseudomonadati</taxon>
        <taxon>Bacteroidota</taxon>
        <taxon>Cytophagia</taxon>
        <taxon>Cytophagales</taxon>
        <taxon>Cyclobacteriaceae</taxon>
        <taxon>Algoriphagus</taxon>
    </lineage>
</organism>
<feature type="domain" description="NADP-dependent oxidoreductase" evidence="1">
    <location>
        <begin position="15"/>
        <end position="316"/>
    </location>
</feature>
<dbReference type="CDD" id="cd19086">
    <property type="entry name" value="AKR_AKR11C1"/>
    <property type="match status" value="1"/>
</dbReference>